<evidence type="ECO:0000313" key="2">
    <source>
        <dbReference type="Proteomes" id="UP000000812"/>
    </source>
</evidence>
<dbReference type="EMBL" id="AE003849">
    <property type="protein sequence ID" value="AAF84427.1"/>
    <property type="molecule type" value="Genomic_DNA"/>
</dbReference>
<reference evidence="1 2" key="1">
    <citation type="journal article" date="2000" name="Nature">
        <title>The genome sequence of the plant pathogen Xylella fastidiosa.</title>
        <authorList>
            <person name="Simpson A.J."/>
            <person name="Reinach F.C."/>
            <person name="Arruda P."/>
            <person name="Abreu F.A."/>
            <person name="Acencio M."/>
            <person name="Alvarenga R."/>
            <person name="Alves L.M."/>
            <person name="Araya J.E."/>
            <person name="Baia G.S."/>
            <person name="Baptista C.S."/>
            <person name="Barros M.H."/>
            <person name="Bonaccorsi E.D."/>
            <person name="Bordin S."/>
            <person name="Bove J.M."/>
            <person name="Briones M.R."/>
            <person name="Bueno M.R."/>
            <person name="Camargo A.A."/>
            <person name="Camargo L.E."/>
            <person name="Carraro D.M."/>
            <person name="Carrer H."/>
            <person name="Colauto N.B."/>
            <person name="Colombo C."/>
            <person name="Costa F.F."/>
            <person name="Costa M.C."/>
            <person name="Costa-Neto C.M."/>
            <person name="Coutinho L.L."/>
            <person name="Cristofani M."/>
            <person name="Dias-Neto E."/>
            <person name="Docena C."/>
            <person name="El-Dorry H."/>
            <person name="Facincani A.P."/>
            <person name="Ferreira A.J."/>
            <person name="Ferreira V.C."/>
            <person name="Ferro J.A."/>
            <person name="Fraga J.S."/>
            <person name="Franca S.C."/>
            <person name="Franco M.C."/>
            <person name="Frohme M."/>
            <person name="Furlan L.R."/>
            <person name="Garnier M."/>
            <person name="Goldman G.H."/>
            <person name="Goldman M.H."/>
            <person name="Gomes S.L."/>
            <person name="Gruber A."/>
            <person name="Ho P.L."/>
            <person name="Hoheisel J.D."/>
            <person name="Junqueira M.L."/>
            <person name="Kemper E.L."/>
            <person name="Kitajima J.P."/>
            <person name="Krieger J.E."/>
            <person name="Kuramae E.E."/>
            <person name="Laigret F."/>
            <person name="Lambais M.R."/>
            <person name="Leite L.C."/>
            <person name="Lemos E.G."/>
            <person name="Lemos M.V."/>
            <person name="Lopes S.A."/>
            <person name="Lopes C.R."/>
            <person name="Machado J.A."/>
            <person name="Machado M.A."/>
            <person name="Madeira A.M."/>
            <person name="Madeira H.M."/>
            <person name="Marino C.L."/>
            <person name="Marques M.V."/>
            <person name="Martins E.A."/>
            <person name="Martins E.M."/>
            <person name="Matsukuma A.Y."/>
            <person name="Menck C.F."/>
            <person name="Miracca E.C."/>
            <person name="Miyaki C.Y."/>
            <person name="Monteriro-Vitorello C.B."/>
            <person name="Moon D.H."/>
            <person name="Nagai M.A."/>
            <person name="Nascimento A.L."/>
            <person name="Netto L.E."/>
            <person name="Nhani A.Jr."/>
            <person name="Nobrega F.G."/>
            <person name="Nunes L.R."/>
            <person name="Oliveira M.A."/>
            <person name="de Oliveira M.C."/>
            <person name="de Oliveira R.C."/>
            <person name="Palmieri D.A."/>
            <person name="Paris A."/>
            <person name="Peixoto B.R."/>
            <person name="Pereira G.A."/>
            <person name="Pereira H.A.Jr."/>
            <person name="Pesquero J.B."/>
            <person name="Quaggio R.B."/>
            <person name="Roberto P.G."/>
            <person name="Rodrigues V."/>
            <person name="de M Rosa A.J."/>
            <person name="de Rosa V.E.Jr."/>
            <person name="de Sa R.G."/>
            <person name="Santelli R.V."/>
            <person name="Sawasaki H.E."/>
            <person name="da Silva A.C."/>
            <person name="da Silva A.M."/>
            <person name="da Silva F.R."/>
            <person name="da Silva W.A.Jr."/>
            <person name="da Silveira J.F."/>
            <person name="Silvestri M.L."/>
            <person name="Siqueira W.J."/>
            <person name="de Souza A.A."/>
            <person name="de Souza A.P."/>
            <person name="Terenzi M.F."/>
            <person name="Truffi D."/>
            <person name="Tsai S.M."/>
            <person name="Tsuhako M.H."/>
            <person name="Vallada H."/>
            <person name="Van Sluys M.A."/>
            <person name="Verjovski-Almeida S."/>
            <person name="Vettore A.L."/>
            <person name="Zago M.A."/>
            <person name="Zatz M."/>
            <person name="Meidanis J."/>
            <person name="Setubal J.C."/>
        </authorList>
    </citation>
    <scope>NUCLEOTIDE SEQUENCE [LARGE SCALE GENOMIC DNA]</scope>
    <source>
        <strain evidence="1 2">9a5c</strain>
    </source>
</reference>
<dbReference type="Proteomes" id="UP000000812">
    <property type="component" value="Chromosome"/>
</dbReference>
<name>Q9PCY6_XYLFA</name>
<sequence>MHHPRMARLSHTNHVIAPHWKRKTKHCNHQKMYGTHTTIQTSSNPIKYFLSVSIHDTSIPRHKTSSIIF</sequence>
<dbReference type="AlphaFoldDB" id="Q9PCY6"/>
<proteinExistence type="predicted"/>
<dbReference type="KEGG" id="xfa:XF_1618"/>
<accession>Q9PCY6</accession>
<gene>
    <name evidence="1" type="ordered locus">XF_1618</name>
</gene>
<protein>
    <submittedName>
        <fullName evidence="1">Uncharacterized protein</fullName>
    </submittedName>
</protein>
<dbReference type="HOGENOM" id="CLU_2775088_0_0_6"/>
<organism evidence="1 2">
    <name type="scientific">Xylella fastidiosa (strain 9a5c)</name>
    <dbReference type="NCBI Taxonomy" id="160492"/>
    <lineage>
        <taxon>Bacteria</taxon>
        <taxon>Pseudomonadati</taxon>
        <taxon>Pseudomonadota</taxon>
        <taxon>Gammaproteobacteria</taxon>
        <taxon>Lysobacterales</taxon>
        <taxon>Lysobacteraceae</taxon>
        <taxon>Xylella</taxon>
    </lineage>
</organism>
<evidence type="ECO:0000313" key="1">
    <source>
        <dbReference type="EMBL" id="AAF84427.1"/>
    </source>
</evidence>
<dbReference type="PIR" id="B82658">
    <property type="entry name" value="B82658"/>
</dbReference>
<dbReference type="STRING" id="160492.XF_1618"/>